<reference evidence="1 2" key="1">
    <citation type="submission" date="2020-04" db="EMBL/GenBank/DDBJ databases">
        <title>Perkinsus olseni comparative genomics.</title>
        <authorList>
            <person name="Bogema D.R."/>
        </authorList>
    </citation>
    <scope>NUCLEOTIDE SEQUENCE [LARGE SCALE GENOMIC DNA]</scope>
    <source>
        <strain evidence="1 2">ATCC PRA-207</strain>
    </source>
</reference>
<keyword evidence="2" id="KW-1185">Reference proteome</keyword>
<gene>
    <name evidence="1" type="ORF">FOZ63_010437</name>
</gene>
<evidence type="ECO:0000313" key="2">
    <source>
        <dbReference type="Proteomes" id="UP000553632"/>
    </source>
</evidence>
<proteinExistence type="predicted"/>
<dbReference type="AlphaFoldDB" id="A0A7J6UN96"/>
<accession>A0A7J6UN96</accession>
<feature type="non-terminal residue" evidence="1">
    <location>
        <position position="1"/>
    </location>
</feature>
<dbReference type="EMBL" id="JABANO010000986">
    <property type="protein sequence ID" value="KAF4758780.1"/>
    <property type="molecule type" value="Genomic_DNA"/>
</dbReference>
<name>A0A7J6UN96_PEROL</name>
<comment type="caution">
    <text evidence="1">The sequence shown here is derived from an EMBL/GenBank/DDBJ whole genome shotgun (WGS) entry which is preliminary data.</text>
</comment>
<protein>
    <submittedName>
        <fullName evidence="1">Uncharacterized protein</fullName>
    </submittedName>
</protein>
<sequence length="91" mass="10151">SYLMLEWLVSCPRTVTPRSSHGTISPPSRWLICREALLKCVYASMRGNLIATPLPLVTTPLVPICTYSRRLLNGDPAEPRRLMISLKRSGA</sequence>
<organism evidence="1 2">
    <name type="scientific">Perkinsus olseni</name>
    <name type="common">Perkinsus atlanticus</name>
    <dbReference type="NCBI Taxonomy" id="32597"/>
    <lineage>
        <taxon>Eukaryota</taxon>
        <taxon>Sar</taxon>
        <taxon>Alveolata</taxon>
        <taxon>Perkinsozoa</taxon>
        <taxon>Perkinsea</taxon>
        <taxon>Perkinsida</taxon>
        <taxon>Perkinsidae</taxon>
        <taxon>Perkinsus</taxon>
    </lineage>
</organism>
<dbReference type="Proteomes" id="UP000553632">
    <property type="component" value="Unassembled WGS sequence"/>
</dbReference>
<feature type="non-terminal residue" evidence="1">
    <location>
        <position position="91"/>
    </location>
</feature>
<evidence type="ECO:0000313" key="1">
    <source>
        <dbReference type="EMBL" id="KAF4758780.1"/>
    </source>
</evidence>